<reference evidence="1 2" key="1">
    <citation type="submission" date="2019-05" db="EMBL/GenBank/DDBJ databases">
        <title>Draft Whole-Genome sequence of the green sulfur bacterium Chlorobaculum thiosulfatiphilum DSM 249.</title>
        <authorList>
            <person name="Meyer T.E."/>
            <person name="Kyndt J.A."/>
        </authorList>
    </citation>
    <scope>NUCLEOTIDE SEQUENCE [LARGE SCALE GENOMIC DNA]</scope>
    <source>
        <strain evidence="1 2">DSM 249</strain>
    </source>
</reference>
<gene>
    <name evidence="1" type="ORF">FGF66_01190</name>
</gene>
<organism evidence="1 2">
    <name type="scientific">Chlorobaculum thiosulfatiphilum</name>
    <name type="common">Chlorobium limicola f.sp. thiosulfatophilum</name>
    <dbReference type="NCBI Taxonomy" id="115852"/>
    <lineage>
        <taxon>Bacteria</taxon>
        <taxon>Pseudomonadati</taxon>
        <taxon>Chlorobiota</taxon>
        <taxon>Chlorobiia</taxon>
        <taxon>Chlorobiales</taxon>
        <taxon>Chlorobiaceae</taxon>
        <taxon>Chlorobaculum</taxon>
    </lineage>
</organism>
<name>A0A5C4SB19_CHLTI</name>
<keyword evidence="2" id="KW-1185">Reference proteome</keyword>
<accession>A0A5C4SB19</accession>
<dbReference type="EMBL" id="VDCH01000001">
    <property type="protein sequence ID" value="TNJ40397.1"/>
    <property type="molecule type" value="Genomic_DNA"/>
</dbReference>
<dbReference type="RefSeq" id="WP_139455867.1">
    <property type="nucleotide sequence ID" value="NZ_VDCH01000001.1"/>
</dbReference>
<protein>
    <submittedName>
        <fullName evidence="1">Uncharacterized protein</fullName>
    </submittedName>
</protein>
<proteinExistence type="predicted"/>
<dbReference type="AlphaFoldDB" id="A0A5C4SB19"/>
<evidence type="ECO:0000313" key="2">
    <source>
        <dbReference type="Proteomes" id="UP000308271"/>
    </source>
</evidence>
<comment type="caution">
    <text evidence="1">The sequence shown here is derived from an EMBL/GenBank/DDBJ whole genome shotgun (WGS) entry which is preliminary data.</text>
</comment>
<sequence>MKLVLKNTSGETDVRLIAMINAWEFVVEFPRENNSPHQVQWKYGSSTIIVFMEDFLLNMNYLVVDGNDCQVIKKQVIDGLEIYQEADIDRLNTEVVNTPEASLLINAAALMITGSFEQSYYDLILRAMNSTCEEVQRSAIFAVNYTPWIELRDTLLSLKNTYPYLSKDIEIVIEANDTHGWIK</sequence>
<evidence type="ECO:0000313" key="1">
    <source>
        <dbReference type="EMBL" id="TNJ40397.1"/>
    </source>
</evidence>
<dbReference type="Proteomes" id="UP000308271">
    <property type="component" value="Unassembled WGS sequence"/>
</dbReference>